<evidence type="ECO:0000259" key="5">
    <source>
        <dbReference type="PROSITE" id="PS50887"/>
    </source>
</evidence>
<dbReference type="Pfam" id="PF08448">
    <property type="entry name" value="PAS_4"/>
    <property type="match status" value="1"/>
</dbReference>
<dbReference type="InterPro" id="IPR052155">
    <property type="entry name" value="Biofilm_reg_signaling"/>
</dbReference>
<comment type="caution">
    <text evidence="6">The sequence shown here is derived from an EMBL/GenBank/DDBJ whole genome shotgun (WGS) entry which is preliminary data.</text>
</comment>
<dbReference type="SUPFAM" id="SSF141868">
    <property type="entry name" value="EAL domain-like"/>
    <property type="match status" value="1"/>
</dbReference>
<dbReference type="CDD" id="cd01948">
    <property type="entry name" value="EAL"/>
    <property type="match status" value="1"/>
</dbReference>
<dbReference type="CDD" id="cd01949">
    <property type="entry name" value="GGDEF"/>
    <property type="match status" value="1"/>
</dbReference>
<dbReference type="Gene3D" id="3.30.450.20">
    <property type="entry name" value="PAS domain"/>
    <property type="match status" value="1"/>
</dbReference>
<name>A0ABX0LXX4_9BURK</name>
<evidence type="ECO:0000313" key="7">
    <source>
        <dbReference type="Proteomes" id="UP000819052"/>
    </source>
</evidence>
<feature type="domain" description="EAL" evidence="4">
    <location>
        <begin position="454"/>
        <end position="709"/>
    </location>
</feature>
<organism evidence="6 7">
    <name type="scientific">Massilia aquatica</name>
    <dbReference type="NCBI Taxonomy" id="2609000"/>
    <lineage>
        <taxon>Bacteria</taxon>
        <taxon>Pseudomonadati</taxon>
        <taxon>Pseudomonadota</taxon>
        <taxon>Betaproteobacteria</taxon>
        <taxon>Burkholderiales</taxon>
        <taxon>Oxalobacteraceae</taxon>
        <taxon>Telluria group</taxon>
        <taxon>Massilia</taxon>
    </lineage>
</organism>
<evidence type="ECO:0000313" key="6">
    <source>
        <dbReference type="EMBL" id="NHZ39402.1"/>
    </source>
</evidence>
<dbReference type="PROSITE" id="PS50883">
    <property type="entry name" value="EAL"/>
    <property type="match status" value="1"/>
</dbReference>
<evidence type="ECO:0000256" key="1">
    <source>
        <dbReference type="SAM" id="MobiDB-lite"/>
    </source>
</evidence>
<dbReference type="InterPro" id="IPR000160">
    <property type="entry name" value="GGDEF_dom"/>
</dbReference>
<dbReference type="InterPro" id="IPR035965">
    <property type="entry name" value="PAS-like_dom_sf"/>
</dbReference>
<dbReference type="Gene3D" id="3.20.20.450">
    <property type="entry name" value="EAL domain"/>
    <property type="match status" value="1"/>
</dbReference>
<protein>
    <submittedName>
        <fullName evidence="6">EAL domain-containing protein</fullName>
    </submittedName>
</protein>
<dbReference type="InterPro" id="IPR000014">
    <property type="entry name" value="PAS"/>
</dbReference>
<dbReference type="InterPro" id="IPR013656">
    <property type="entry name" value="PAS_4"/>
</dbReference>
<dbReference type="Pfam" id="PF00563">
    <property type="entry name" value="EAL"/>
    <property type="match status" value="1"/>
</dbReference>
<dbReference type="InterPro" id="IPR035919">
    <property type="entry name" value="EAL_sf"/>
</dbReference>
<dbReference type="SMART" id="SM00052">
    <property type="entry name" value="EAL"/>
    <property type="match status" value="1"/>
</dbReference>
<dbReference type="InterPro" id="IPR000700">
    <property type="entry name" value="PAS-assoc_C"/>
</dbReference>
<gene>
    <name evidence="6" type="ORF">F1609_04360</name>
</gene>
<feature type="domain" description="GGDEF" evidence="5">
    <location>
        <begin position="312"/>
        <end position="445"/>
    </location>
</feature>
<evidence type="ECO:0000259" key="3">
    <source>
        <dbReference type="PROSITE" id="PS50113"/>
    </source>
</evidence>
<dbReference type="PROSITE" id="PS50113">
    <property type="entry name" value="PAC"/>
    <property type="match status" value="1"/>
</dbReference>
<dbReference type="SMART" id="SM00267">
    <property type="entry name" value="GGDEF"/>
    <property type="match status" value="1"/>
</dbReference>
<feature type="region of interest" description="Disordered" evidence="1">
    <location>
        <begin position="58"/>
        <end position="83"/>
    </location>
</feature>
<dbReference type="Gene3D" id="3.30.70.270">
    <property type="match status" value="1"/>
</dbReference>
<dbReference type="SUPFAM" id="SSF55785">
    <property type="entry name" value="PYP-like sensor domain (PAS domain)"/>
    <property type="match status" value="1"/>
</dbReference>
<dbReference type="PANTHER" id="PTHR44757:SF2">
    <property type="entry name" value="BIOFILM ARCHITECTURE MAINTENANCE PROTEIN MBAA"/>
    <property type="match status" value="1"/>
</dbReference>
<dbReference type="PANTHER" id="PTHR44757">
    <property type="entry name" value="DIGUANYLATE CYCLASE DGCP"/>
    <property type="match status" value="1"/>
</dbReference>
<dbReference type="Pfam" id="PF14361">
    <property type="entry name" value="RsbRD_N"/>
    <property type="match status" value="1"/>
</dbReference>
<dbReference type="PROSITE" id="PS50887">
    <property type="entry name" value="GGDEF"/>
    <property type="match status" value="1"/>
</dbReference>
<sequence>MPADVPQARIARFIRCNMPAILQHWDAFARSIPAARHMLPERLRDHAAGILNAIAHDLDQPQSPSEQADKAGGRAPPGAHDTQAEMHGADRLGAGFTANDTVAEFRALRASVMRLWADRGDDGAELANEDLVRFNEAVDQALSESLQAYFVEKEHITHRFDTLLSATPDLHFIVNAKGDILYGNEALARLLGKPAESVCEQRLYDFCPVHAAQLRRDLRAVAETRAVGRGELRCIAADGAAHTYRYVIMPVLAADGSVDSLTGTARNISELKASEAKILRNAYYDSLTSLPNRTLFRERLEHDVRHAARTEFALALLFIDLDGFKEVNDRLGHDAGDLLLQQCARRLQDCVRATDTVARIGGDEFTVILNEVNKIAFIEVLVCEILAELARPFFILGKQVTVSGSIGISLCPQDGRQPDELLRNADQAMFVAKHAGRNRFAYFTPAIRDSAWARLKVIDELRQALARHELLVYYQPIVELATEAIVKAEALVRWRHPDGSLVLPERFIGIAEETGLIGEIDAWVLSQAVPCAVRLGELTGIPFQISVNKSPVEFMSRLVKNTWDEDLELLGRAGPRIAVEITEGVLLDDSPGVRDKLARLHQAGVQLTIDDFGIGYSSMAYLNKFKVDFLKIDQSFVKDMLTTNPNNQIFAETIIAMAHKLGLKVIAEGVETSAQRDWLRQAGCDYAQGFLFSQATSEEGFAQLLREAPAHWA</sequence>
<dbReference type="InterPro" id="IPR001633">
    <property type="entry name" value="EAL_dom"/>
</dbReference>
<dbReference type="InterPro" id="IPR025751">
    <property type="entry name" value="RsbRD_N_dom"/>
</dbReference>
<dbReference type="SMART" id="SM00091">
    <property type="entry name" value="PAS"/>
    <property type="match status" value="1"/>
</dbReference>
<keyword evidence="7" id="KW-1185">Reference proteome</keyword>
<dbReference type="NCBIfam" id="TIGR00254">
    <property type="entry name" value="GGDEF"/>
    <property type="match status" value="1"/>
</dbReference>
<feature type="domain" description="PAS" evidence="2">
    <location>
        <begin position="156"/>
        <end position="198"/>
    </location>
</feature>
<evidence type="ECO:0000259" key="4">
    <source>
        <dbReference type="PROSITE" id="PS50883"/>
    </source>
</evidence>
<evidence type="ECO:0000259" key="2">
    <source>
        <dbReference type="PROSITE" id="PS50112"/>
    </source>
</evidence>
<dbReference type="SUPFAM" id="SSF55073">
    <property type="entry name" value="Nucleotide cyclase"/>
    <property type="match status" value="1"/>
</dbReference>
<dbReference type="EMBL" id="VVIW01000002">
    <property type="protein sequence ID" value="NHZ39402.1"/>
    <property type="molecule type" value="Genomic_DNA"/>
</dbReference>
<dbReference type="NCBIfam" id="TIGR00229">
    <property type="entry name" value="sensory_box"/>
    <property type="match status" value="1"/>
</dbReference>
<dbReference type="RefSeq" id="WP_167075061.1">
    <property type="nucleotide sequence ID" value="NZ_VVIW01000002.1"/>
</dbReference>
<reference evidence="6 7" key="1">
    <citation type="submission" date="2019-09" db="EMBL/GenBank/DDBJ databases">
        <title>Taxonomy of Antarctic Massilia spp.: description of Massilia rubra sp. nov., Massilia aquatica sp. nov., Massilia mucilaginosa sp. nov., Massilia frigida sp. nov. isolated from streams, lakes and regoliths.</title>
        <authorList>
            <person name="Holochova P."/>
            <person name="Sedlacek I."/>
            <person name="Kralova S."/>
            <person name="Maslanova I."/>
            <person name="Busse H.-J."/>
            <person name="Stankova E."/>
            <person name="Vrbovska V."/>
            <person name="Kovarovic V."/>
            <person name="Bartak M."/>
            <person name="Svec P."/>
            <person name="Pantucek R."/>
        </authorList>
    </citation>
    <scope>NUCLEOTIDE SEQUENCE [LARGE SCALE GENOMIC DNA]</scope>
    <source>
        <strain evidence="6 7">CCM 8693</strain>
    </source>
</reference>
<proteinExistence type="predicted"/>
<dbReference type="Proteomes" id="UP000819052">
    <property type="component" value="Unassembled WGS sequence"/>
</dbReference>
<dbReference type="PROSITE" id="PS50112">
    <property type="entry name" value="PAS"/>
    <property type="match status" value="1"/>
</dbReference>
<accession>A0ABX0LXX4</accession>
<dbReference type="InterPro" id="IPR043128">
    <property type="entry name" value="Rev_trsase/Diguanyl_cyclase"/>
</dbReference>
<dbReference type="CDD" id="cd00130">
    <property type="entry name" value="PAS"/>
    <property type="match status" value="1"/>
</dbReference>
<dbReference type="Pfam" id="PF00990">
    <property type="entry name" value="GGDEF"/>
    <property type="match status" value="1"/>
</dbReference>
<feature type="domain" description="PAC" evidence="3">
    <location>
        <begin position="228"/>
        <end position="280"/>
    </location>
</feature>
<dbReference type="InterPro" id="IPR029787">
    <property type="entry name" value="Nucleotide_cyclase"/>
</dbReference>